<reference evidence="3 4" key="1">
    <citation type="journal article" date="2024" name="G3 (Bethesda)">
        <title>Genome assembly of Hibiscus sabdariffa L. provides insights into metabolisms of medicinal natural products.</title>
        <authorList>
            <person name="Kim T."/>
        </authorList>
    </citation>
    <scope>NUCLEOTIDE SEQUENCE [LARGE SCALE GENOMIC DNA]</scope>
    <source>
        <strain evidence="3">TK-2024</strain>
        <tissue evidence="3">Old leaves</tissue>
    </source>
</reference>
<dbReference type="InterPro" id="IPR040256">
    <property type="entry name" value="At4g02000-like"/>
</dbReference>
<organism evidence="3 4">
    <name type="scientific">Hibiscus sabdariffa</name>
    <name type="common">roselle</name>
    <dbReference type="NCBI Taxonomy" id="183260"/>
    <lineage>
        <taxon>Eukaryota</taxon>
        <taxon>Viridiplantae</taxon>
        <taxon>Streptophyta</taxon>
        <taxon>Embryophyta</taxon>
        <taxon>Tracheophyta</taxon>
        <taxon>Spermatophyta</taxon>
        <taxon>Magnoliopsida</taxon>
        <taxon>eudicotyledons</taxon>
        <taxon>Gunneridae</taxon>
        <taxon>Pentapetalae</taxon>
        <taxon>rosids</taxon>
        <taxon>malvids</taxon>
        <taxon>Malvales</taxon>
        <taxon>Malvaceae</taxon>
        <taxon>Malvoideae</taxon>
        <taxon>Hibiscus</taxon>
    </lineage>
</organism>
<protein>
    <recommendedName>
        <fullName evidence="2">DUF4283 domain-containing protein</fullName>
    </recommendedName>
</protein>
<dbReference type="Pfam" id="PF14111">
    <property type="entry name" value="DUF4283"/>
    <property type="match status" value="1"/>
</dbReference>
<dbReference type="PANTHER" id="PTHR31286">
    <property type="entry name" value="GLYCINE-RICH CELL WALL STRUCTURAL PROTEIN 1.8-LIKE"/>
    <property type="match status" value="1"/>
</dbReference>
<proteinExistence type="predicted"/>
<dbReference type="Proteomes" id="UP001396334">
    <property type="component" value="Unassembled WGS sequence"/>
</dbReference>
<dbReference type="PANTHER" id="PTHR31286:SF173">
    <property type="entry name" value="DUF4283 DOMAIN-CONTAINING PROTEIN"/>
    <property type="match status" value="1"/>
</dbReference>
<evidence type="ECO:0000313" key="3">
    <source>
        <dbReference type="EMBL" id="KAK9043145.1"/>
    </source>
</evidence>
<feature type="domain" description="DUF4283" evidence="2">
    <location>
        <begin position="118"/>
        <end position="182"/>
    </location>
</feature>
<dbReference type="InterPro" id="IPR025558">
    <property type="entry name" value="DUF4283"/>
</dbReference>
<name>A0ABR2U0K9_9ROSI</name>
<evidence type="ECO:0000256" key="1">
    <source>
        <dbReference type="SAM" id="MobiDB-lite"/>
    </source>
</evidence>
<accession>A0ABR2U0K9</accession>
<sequence>MSYSPENSEDPLFTKKSRRCDDFPVVFGDSFPSLLTLPSSVPLRHLCCDSEDVNLPKNPSSSSYKDKVTDSHDMGTEDLYPLDDDDIDLLEEDVCFGEVDGIPSINFSDRIQQLALKSLDLTLVVKVLGRRVGYNTLHNHIFSIWKPSHSLKLIDIDNNYFLVKFVAHCDYLKSIPSRIMAWVHLPITCYKHSLLEAIGSRIGFVVKIDFHSDNGSHGKFARMAVKINLHNPLISKLVINGRVQLVYESLLVVCFGCDTYGHTQDLCPKFVPLASAETHSDSPVPPTDLCVDPPADPYGSWMIVERKPRRTNMQSNPNDAPHDPPLSDDLIRDSHSHITHAVDKAPFGARVENARITSKVTVPSRKSIGISLGSSSLSIPTSRMSRPGSSLTNRHPKSKNMGAFLNPKKNSAIRIEVDDNHVTTILKRPTPSSTSHLHRIKSWILFQLLTMSTIGLTWLIDHSTILLSFHDEFKHDSVESPRM</sequence>
<feature type="region of interest" description="Disordered" evidence="1">
    <location>
        <begin position="309"/>
        <end position="328"/>
    </location>
</feature>
<evidence type="ECO:0000313" key="4">
    <source>
        <dbReference type="Proteomes" id="UP001396334"/>
    </source>
</evidence>
<comment type="caution">
    <text evidence="3">The sequence shown here is derived from an EMBL/GenBank/DDBJ whole genome shotgun (WGS) entry which is preliminary data.</text>
</comment>
<keyword evidence="4" id="KW-1185">Reference proteome</keyword>
<feature type="compositionally biased region" description="Polar residues" evidence="1">
    <location>
        <begin position="380"/>
        <end position="393"/>
    </location>
</feature>
<evidence type="ECO:0000259" key="2">
    <source>
        <dbReference type="Pfam" id="PF14111"/>
    </source>
</evidence>
<feature type="region of interest" description="Disordered" evidence="1">
    <location>
        <begin position="378"/>
        <end position="405"/>
    </location>
</feature>
<gene>
    <name evidence="3" type="ORF">V6N11_071494</name>
</gene>
<dbReference type="EMBL" id="JBBPBN010000003">
    <property type="protein sequence ID" value="KAK9043145.1"/>
    <property type="molecule type" value="Genomic_DNA"/>
</dbReference>